<reference evidence="1" key="1">
    <citation type="submission" date="2020-09" db="EMBL/GenBank/DDBJ databases">
        <title>Genome-Enabled Discovery of Anthraquinone Biosynthesis in Senna tora.</title>
        <authorList>
            <person name="Kang S.-H."/>
            <person name="Pandey R.P."/>
            <person name="Lee C.-M."/>
            <person name="Sim J.-S."/>
            <person name="Jeong J.-T."/>
            <person name="Choi B.-S."/>
            <person name="Jung M."/>
            <person name="Ginzburg D."/>
            <person name="Zhao K."/>
            <person name="Won S.Y."/>
            <person name="Oh T.-J."/>
            <person name="Yu Y."/>
            <person name="Kim N.-H."/>
            <person name="Lee O.R."/>
            <person name="Lee T.-H."/>
            <person name="Bashyal P."/>
            <person name="Kim T.-S."/>
            <person name="Lee W.-H."/>
            <person name="Kawkins C."/>
            <person name="Kim C.-K."/>
            <person name="Kim J.S."/>
            <person name="Ahn B.O."/>
            <person name="Rhee S.Y."/>
            <person name="Sohng J.K."/>
        </authorList>
    </citation>
    <scope>NUCLEOTIDE SEQUENCE</scope>
    <source>
        <tissue evidence="1">Leaf</tissue>
    </source>
</reference>
<keyword evidence="2" id="KW-1185">Reference proteome</keyword>
<dbReference type="AlphaFoldDB" id="A0A834T7T2"/>
<accession>A0A834T7T2</accession>
<dbReference type="Proteomes" id="UP000634136">
    <property type="component" value="Unassembled WGS sequence"/>
</dbReference>
<gene>
    <name evidence="1" type="ORF">G2W53_029536</name>
</gene>
<dbReference type="OrthoDB" id="990541at2759"/>
<protein>
    <submittedName>
        <fullName evidence="1">Uncharacterized protein</fullName>
    </submittedName>
</protein>
<evidence type="ECO:0000313" key="2">
    <source>
        <dbReference type="Proteomes" id="UP000634136"/>
    </source>
</evidence>
<sequence length="159" mass="18389">MKDYPKGYWELSNERERSRIIAACLALKDWEHDPLMSRILIVKSESRVINSHISIAIHERGLELDPDIDLDRSMVATVDVLQWADFIKPPTTVGMLSIVQEFYANFADKDADDRVFVRGKRVPITREIIRDFYKLPDVHADLDCAYVPSMRQPEEGTQL</sequence>
<organism evidence="1 2">
    <name type="scientific">Senna tora</name>
    <dbReference type="NCBI Taxonomy" id="362788"/>
    <lineage>
        <taxon>Eukaryota</taxon>
        <taxon>Viridiplantae</taxon>
        <taxon>Streptophyta</taxon>
        <taxon>Embryophyta</taxon>
        <taxon>Tracheophyta</taxon>
        <taxon>Spermatophyta</taxon>
        <taxon>Magnoliopsida</taxon>
        <taxon>eudicotyledons</taxon>
        <taxon>Gunneridae</taxon>
        <taxon>Pentapetalae</taxon>
        <taxon>rosids</taxon>
        <taxon>fabids</taxon>
        <taxon>Fabales</taxon>
        <taxon>Fabaceae</taxon>
        <taxon>Caesalpinioideae</taxon>
        <taxon>Cassia clade</taxon>
        <taxon>Senna</taxon>
    </lineage>
</organism>
<evidence type="ECO:0000313" key="1">
    <source>
        <dbReference type="EMBL" id="KAF7815567.1"/>
    </source>
</evidence>
<dbReference type="EMBL" id="JAAIUW010000009">
    <property type="protein sequence ID" value="KAF7815567.1"/>
    <property type="molecule type" value="Genomic_DNA"/>
</dbReference>
<name>A0A834T7T2_9FABA</name>
<comment type="caution">
    <text evidence="1">The sequence shown here is derived from an EMBL/GenBank/DDBJ whole genome shotgun (WGS) entry which is preliminary data.</text>
</comment>
<proteinExistence type="predicted"/>